<dbReference type="PANTHER" id="PTHR43173:SF19">
    <property type="entry name" value="AARF DOMAIN-CONTAINING PROTEIN KINASE 1"/>
    <property type="match status" value="1"/>
</dbReference>
<keyword evidence="4" id="KW-1185">Reference proteome</keyword>
<dbReference type="CDD" id="cd13969">
    <property type="entry name" value="ADCK1-like"/>
    <property type="match status" value="1"/>
</dbReference>
<dbReference type="InterPro" id="IPR004147">
    <property type="entry name" value="ABC1_dom"/>
</dbReference>
<comment type="similarity">
    <text evidence="1">Belongs to the protein kinase superfamily. ADCK protein kinase family.</text>
</comment>
<dbReference type="EMBL" id="LT598481">
    <property type="protein sequence ID" value="SCU90646.1"/>
    <property type="molecule type" value="Genomic_DNA"/>
</dbReference>
<reference evidence="4" key="1">
    <citation type="submission" date="2016-03" db="EMBL/GenBank/DDBJ databases">
        <authorList>
            <person name="Devillers Hugo."/>
        </authorList>
    </citation>
    <scope>NUCLEOTIDE SEQUENCE [LARGE SCALE GENOMIC DNA]</scope>
</reference>
<dbReference type="GO" id="GO:0005743">
    <property type="term" value="C:mitochondrial inner membrane"/>
    <property type="evidence" value="ECO:0007669"/>
    <property type="project" value="TreeGrafter"/>
</dbReference>
<organism evidence="3 4">
    <name type="scientific">Lachancea meyersii CBS 8951</name>
    <dbReference type="NCBI Taxonomy" id="1266667"/>
    <lineage>
        <taxon>Eukaryota</taxon>
        <taxon>Fungi</taxon>
        <taxon>Dikarya</taxon>
        <taxon>Ascomycota</taxon>
        <taxon>Saccharomycotina</taxon>
        <taxon>Saccharomycetes</taxon>
        <taxon>Saccharomycetales</taxon>
        <taxon>Saccharomycetaceae</taxon>
        <taxon>Lachancea</taxon>
    </lineage>
</organism>
<dbReference type="Proteomes" id="UP000191144">
    <property type="component" value="Chromosome E"/>
</dbReference>
<protein>
    <submittedName>
        <fullName evidence="3">LAME_0E09450g1_1</fullName>
    </submittedName>
</protein>
<dbReference type="PANTHER" id="PTHR43173">
    <property type="entry name" value="ABC1 FAMILY PROTEIN"/>
    <property type="match status" value="1"/>
</dbReference>
<evidence type="ECO:0000313" key="3">
    <source>
        <dbReference type="EMBL" id="SCU90646.1"/>
    </source>
</evidence>
<proteinExistence type="inferred from homology"/>
<dbReference type="GO" id="GO:0055088">
    <property type="term" value="P:lipid homeostasis"/>
    <property type="evidence" value="ECO:0007669"/>
    <property type="project" value="TreeGrafter"/>
</dbReference>
<dbReference type="InterPro" id="IPR045307">
    <property type="entry name" value="ADCK1_dom"/>
</dbReference>
<dbReference type="OrthoDB" id="427480at2759"/>
<name>A0A1G4JJM3_9SACH</name>
<accession>A0A1G4JJM3</accession>
<dbReference type="GO" id="GO:0007005">
    <property type="term" value="P:mitochondrion organization"/>
    <property type="evidence" value="ECO:0007669"/>
    <property type="project" value="TreeGrafter"/>
</dbReference>
<feature type="domain" description="ABC1 atypical kinase-like" evidence="2">
    <location>
        <begin position="148"/>
        <end position="400"/>
    </location>
</feature>
<evidence type="ECO:0000259" key="2">
    <source>
        <dbReference type="Pfam" id="PF03109"/>
    </source>
</evidence>
<dbReference type="Pfam" id="PF03109">
    <property type="entry name" value="ABC1"/>
    <property type="match status" value="1"/>
</dbReference>
<sequence>MFSTYSRLAFRGSLRRLSTASGPSAQSKPKYITKRRVFLAAGVFTAAYVSTDQTSQEVLRHVGMTSKRVGIATQATIRCLYNYQRVLHRDYNSEEQRREALGQCHQLCADITLKALEANGGIFIKLGQHIAAMTYLLPSEWTETMIPLQDKCPESTHEEIVALFKQDLKLDMDEIFAEFDPQPIGVASLAQVHTARLKAGSQKVAVKIQHPSLKEFVPIDVLLTQTVFNIVDFAFPEYPLGWLADELQNSIYVELDFTKEASNARRTAEYFADYIPETALRIPKVISANKRVLIMEYIGGHRLDDLEYIDHNHINRGEVSSCLSHIFNNMIFTPNVGIHCDPHGGNLAIRHIDRPRGYHSFEIILYDHGLYRHPTTEMRRDYAKFWLALLDKDEANMKKYAMKFANINETQFPLFAAAITGRSIDAARSSDLLKPRSDEEIKVMAKALTEGTLLGDLMSILCRVPKVVLLILKTNDLTRHLDECLQNPLSVERTFLIMTQYCARTVYDEARQNINLSYHRWSFTWIVRELKAWWEYEKRKKQLVVYDFGFWFRNKFLSAR</sequence>
<dbReference type="InterPro" id="IPR011009">
    <property type="entry name" value="Kinase-like_dom_sf"/>
</dbReference>
<dbReference type="InterPro" id="IPR051130">
    <property type="entry name" value="Mito_struct-func_regulator"/>
</dbReference>
<dbReference type="SUPFAM" id="SSF56112">
    <property type="entry name" value="Protein kinase-like (PK-like)"/>
    <property type="match status" value="1"/>
</dbReference>
<dbReference type="AlphaFoldDB" id="A0A1G4JJM3"/>
<gene>
    <name evidence="3" type="ORF">LAME_0E09450G</name>
</gene>
<evidence type="ECO:0000313" key="4">
    <source>
        <dbReference type="Proteomes" id="UP000191144"/>
    </source>
</evidence>
<evidence type="ECO:0000256" key="1">
    <source>
        <dbReference type="ARBA" id="ARBA00009670"/>
    </source>
</evidence>